<feature type="coiled-coil region" evidence="10">
    <location>
        <begin position="7"/>
        <end position="34"/>
    </location>
</feature>
<dbReference type="InterPro" id="IPR001610">
    <property type="entry name" value="PAC"/>
</dbReference>
<dbReference type="PANTHER" id="PTHR43065">
    <property type="entry name" value="SENSOR HISTIDINE KINASE"/>
    <property type="match status" value="1"/>
</dbReference>
<dbReference type="EC" id="2.7.13.3" evidence="2"/>
<evidence type="ECO:0000259" key="12">
    <source>
        <dbReference type="PROSITE" id="PS50110"/>
    </source>
</evidence>
<dbReference type="InterPro" id="IPR013656">
    <property type="entry name" value="PAS_4"/>
</dbReference>
<feature type="domain" description="PAS" evidence="13">
    <location>
        <begin position="545"/>
        <end position="616"/>
    </location>
</feature>
<dbReference type="SUPFAM" id="SSF47384">
    <property type="entry name" value="Homodimeric domain of signal transducing histidine kinase"/>
    <property type="match status" value="1"/>
</dbReference>
<dbReference type="SMART" id="SM00448">
    <property type="entry name" value="REC"/>
    <property type="match status" value="1"/>
</dbReference>
<dbReference type="InterPro" id="IPR036097">
    <property type="entry name" value="HisK_dim/P_sf"/>
</dbReference>
<dbReference type="Gene3D" id="3.30.450.20">
    <property type="entry name" value="PAS domain"/>
    <property type="match status" value="4"/>
</dbReference>
<dbReference type="SMART" id="SM00388">
    <property type="entry name" value="HisKA"/>
    <property type="match status" value="1"/>
</dbReference>
<evidence type="ECO:0000256" key="8">
    <source>
        <dbReference type="ARBA" id="ARBA00023012"/>
    </source>
</evidence>
<keyword evidence="16" id="KW-1185">Reference proteome</keyword>
<keyword evidence="5" id="KW-0547">Nucleotide-binding</keyword>
<keyword evidence="10" id="KW-0175">Coiled coil</keyword>
<reference evidence="16" key="1">
    <citation type="journal article" date="2019" name="Int. J. Syst. Evol. Microbiol.">
        <title>The Global Catalogue of Microorganisms (GCM) 10K type strain sequencing project: providing services to taxonomists for standard genome sequencing and annotation.</title>
        <authorList>
            <consortium name="The Broad Institute Genomics Platform"/>
            <consortium name="The Broad Institute Genome Sequencing Center for Infectious Disease"/>
            <person name="Wu L."/>
            <person name="Ma J."/>
        </authorList>
    </citation>
    <scope>NUCLEOTIDE SEQUENCE [LARGE SCALE GENOMIC DNA]</scope>
    <source>
        <strain evidence="16">CGMCC 1.12478</strain>
    </source>
</reference>
<evidence type="ECO:0000259" key="11">
    <source>
        <dbReference type="PROSITE" id="PS50109"/>
    </source>
</evidence>
<evidence type="ECO:0000256" key="2">
    <source>
        <dbReference type="ARBA" id="ARBA00012438"/>
    </source>
</evidence>
<sequence>MIPHSLYEREKQVRLEAEALLEAKKQEISEMNHRLMAEAESVRAALADTEAARLRESAVLKERSILSEALKALTGKSGADEAMQCLLTVLRREIGGRDCFFVQAEGDHTVIAASADSAHVGHALPLPAAMIDRPRRMARITSLLAGYSWPGGTECLASMLIVPLEIGNEKAGAFVLACLQSACYSAGDLRTLEQVARLAAQALLALREARRNALLVALVEGKSLETSEAVLDAPLEAVHRAFSRLTDMQGQVVGILDNLLGASLQDADAAIDTALARMGELTESDRVYVYRLRSSGDFIDNTHLWCAPDVAPALEIPKEYPAHMFDNVRASFDAGKEVLISDVSAMPDDAPEKQLLRDHGVRSHLTVPMVENGALRALVSFDSIRTQRNYLPGEVHLIRSVAKVILSVLARRDAEEKLVQANAEALSQQKRLKAVLSAMPDLIVELDRDGRLVSLHSASVVVPDGVFEAAFNRTPEERLSPEYAKGLRDLMAELDAGAQVVRSTFEMSITAPTRQWWQMTASAIGDQGYVLAMRDITEAREKSLEIERLSEIARRTTNLVVLTDAERRIEWVNDAFVDTTGWTLEDVKGKKPGEFLQSEGTDPQTVTAIRDALDNEKAVQVEILNRSRTGREYWLSLDIHPLHDAAGELEGFLALEVDITDKRKQAESLRRAAAEAALARANLEKAVEALQDGFVLYDADDCLVICNSRFREIYALSEPALVTGASFESIVRYGLAVGEYPSAIGREEEFLAERLRQHAQPDRETEQKLSDGTWLRVFEKSMPDGGRVELRVDITELKLAERRALADKAAAMAASRDGIAITDHKGLFNYTNRAHLEMFGYASEKELLGQSWSMLYGPEEAEWMEANVMPAVMRDGGWSGEIVGLAKYGAPVYQDVSLTLKDDGGLLCITRDISVRNRERAERDRLLNELQLAQRREIIGQIAAGLAHDFNNLLAIISGGASLIVEQAEDRGAEAVGASRILAASDQAAGLVKRLLTLGARQSARIDLDMRRPVQEAAELVRSSLRVPMRLALNLPDTPVDAQADPTDVLQLLLNLAINARDAMASQSGTISIRLVAAEEPAPTDPIVVGRINPARRYARLTVEDNGPGMPPEVAAKILTPYYSTKGEMGTGLGLAVVSSVIEDNGGAMSLTTEPGKGTRFDVYWPVSAGQEAAVASVPNDELTGRLDGRMILVVDDQPEVLDVITAYLEAAGAEVAATTYPADVLEALRDDPTHWDLLVTDFDMPDMDGADLAEAAKNIVPDLPIILVTALAREAGRTGPLFTGVLSKPIDRKSLVLQCEMSLLRSESDQKD</sequence>
<evidence type="ECO:0000256" key="9">
    <source>
        <dbReference type="PROSITE-ProRule" id="PRU00169"/>
    </source>
</evidence>
<dbReference type="SMART" id="SM00091">
    <property type="entry name" value="PAS"/>
    <property type="match status" value="4"/>
</dbReference>
<accession>A0ABQ1KLX7</accession>
<dbReference type="PROSITE" id="PS50110">
    <property type="entry name" value="RESPONSE_REGULATORY"/>
    <property type="match status" value="1"/>
</dbReference>
<dbReference type="PROSITE" id="PS50113">
    <property type="entry name" value="PAC"/>
    <property type="match status" value="1"/>
</dbReference>
<dbReference type="PROSITE" id="PS50109">
    <property type="entry name" value="HIS_KIN"/>
    <property type="match status" value="1"/>
</dbReference>
<dbReference type="Gene3D" id="3.30.450.40">
    <property type="match status" value="2"/>
</dbReference>
<keyword evidence="6" id="KW-0418">Kinase</keyword>
<keyword evidence="4" id="KW-0808">Transferase</keyword>
<dbReference type="InterPro" id="IPR003018">
    <property type="entry name" value="GAF"/>
</dbReference>
<feature type="domain" description="Histidine kinase" evidence="11">
    <location>
        <begin position="945"/>
        <end position="1169"/>
    </location>
</feature>
<comment type="caution">
    <text evidence="15">The sequence shown here is derived from an EMBL/GenBank/DDBJ whole genome shotgun (WGS) entry which is preliminary data.</text>
</comment>
<protein>
    <recommendedName>
        <fullName evidence="2">histidine kinase</fullName>
        <ecNumber evidence="2">2.7.13.3</ecNumber>
    </recommendedName>
</protein>
<dbReference type="Pfam" id="PF00072">
    <property type="entry name" value="Response_reg"/>
    <property type="match status" value="1"/>
</dbReference>
<evidence type="ECO:0000313" key="16">
    <source>
        <dbReference type="Proteomes" id="UP000645462"/>
    </source>
</evidence>
<keyword evidence="8" id="KW-0902">Two-component regulatory system</keyword>
<evidence type="ECO:0000259" key="13">
    <source>
        <dbReference type="PROSITE" id="PS50112"/>
    </source>
</evidence>
<keyword evidence="3 9" id="KW-0597">Phosphoprotein</keyword>
<evidence type="ECO:0000313" key="15">
    <source>
        <dbReference type="EMBL" id="GGC00279.1"/>
    </source>
</evidence>
<dbReference type="InterPro" id="IPR029016">
    <property type="entry name" value="GAF-like_dom_sf"/>
</dbReference>
<dbReference type="SUPFAM" id="SSF52172">
    <property type="entry name" value="CheY-like"/>
    <property type="match status" value="1"/>
</dbReference>
<feature type="domain" description="Response regulatory" evidence="12">
    <location>
        <begin position="1191"/>
        <end position="1304"/>
    </location>
</feature>
<dbReference type="Proteomes" id="UP000645462">
    <property type="component" value="Unassembled WGS sequence"/>
</dbReference>
<dbReference type="InterPro" id="IPR001789">
    <property type="entry name" value="Sig_transdc_resp-reg_receiver"/>
</dbReference>
<name>A0ABQ1KLX7_9RHOB</name>
<dbReference type="Pfam" id="PF13185">
    <property type="entry name" value="GAF_2"/>
    <property type="match status" value="1"/>
</dbReference>
<dbReference type="Pfam" id="PF08448">
    <property type="entry name" value="PAS_4"/>
    <property type="match status" value="2"/>
</dbReference>
<keyword evidence="7" id="KW-0067">ATP-binding</keyword>
<evidence type="ECO:0000259" key="14">
    <source>
        <dbReference type="PROSITE" id="PS50113"/>
    </source>
</evidence>
<dbReference type="SMART" id="SM00086">
    <property type="entry name" value="PAC"/>
    <property type="match status" value="1"/>
</dbReference>
<dbReference type="InterPro" id="IPR003594">
    <property type="entry name" value="HATPase_dom"/>
</dbReference>
<feature type="modified residue" description="4-aspartylphosphate" evidence="9">
    <location>
        <position position="1242"/>
    </location>
</feature>
<dbReference type="PANTHER" id="PTHR43065:SF46">
    <property type="entry name" value="C4-DICARBOXYLATE TRANSPORT SENSOR PROTEIN DCTB"/>
    <property type="match status" value="1"/>
</dbReference>
<organism evidence="15 16">
    <name type="scientific">Marivita lacus</name>
    <dbReference type="NCBI Taxonomy" id="1323742"/>
    <lineage>
        <taxon>Bacteria</taxon>
        <taxon>Pseudomonadati</taxon>
        <taxon>Pseudomonadota</taxon>
        <taxon>Alphaproteobacteria</taxon>
        <taxon>Rhodobacterales</taxon>
        <taxon>Roseobacteraceae</taxon>
        <taxon>Marivita</taxon>
    </lineage>
</organism>
<gene>
    <name evidence="15" type="ORF">GCM10011363_16110</name>
</gene>
<evidence type="ECO:0000256" key="4">
    <source>
        <dbReference type="ARBA" id="ARBA00022679"/>
    </source>
</evidence>
<dbReference type="InterPro" id="IPR011006">
    <property type="entry name" value="CheY-like_superfamily"/>
</dbReference>
<comment type="catalytic activity">
    <reaction evidence="1">
        <text>ATP + protein L-histidine = ADP + protein N-phospho-L-histidine.</text>
        <dbReference type="EC" id="2.7.13.3"/>
    </reaction>
</comment>
<dbReference type="SMART" id="SM00387">
    <property type="entry name" value="HATPase_c"/>
    <property type="match status" value="1"/>
</dbReference>
<dbReference type="SUPFAM" id="SSF55785">
    <property type="entry name" value="PYP-like sensor domain (PAS domain)"/>
    <property type="match status" value="4"/>
</dbReference>
<evidence type="ECO:0000256" key="7">
    <source>
        <dbReference type="ARBA" id="ARBA00022840"/>
    </source>
</evidence>
<dbReference type="SUPFAM" id="SSF55874">
    <property type="entry name" value="ATPase domain of HSP90 chaperone/DNA topoisomerase II/histidine kinase"/>
    <property type="match status" value="1"/>
</dbReference>
<dbReference type="Pfam" id="PF01590">
    <property type="entry name" value="GAF"/>
    <property type="match status" value="1"/>
</dbReference>
<dbReference type="RefSeq" id="WP_188481517.1">
    <property type="nucleotide sequence ID" value="NZ_BMFC01000003.1"/>
</dbReference>
<dbReference type="CDD" id="cd00130">
    <property type="entry name" value="PAS"/>
    <property type="match status" value="2"/>
</dbReference>
<dbReference type="Pfam" id="PF12860">
    <property type="entry name" value="PAS_7"/>
    <property type="match status" value="1"/>
</dbReference>
<dbReference type="Gene3D" id="1.10.287.130">
    <property type="match status" value="1"/>
</dbReference>
<dbReference type="Pfam" id="PF13426">
    <property type="entry name" value="PAS_9"/>
    <property type="match status" value="1"/>
</dbReference>
<feature type="domain" description="PAC" evidence="14">
    <location>
        <begin position="617"/>
        <end position="671"/>
    </location>
</feature>
<evidence type="ECO:0000256" key="1">
    <source>
        <dbReference type="ARBA" id="ARBA00000085"/>
    </source>
</evidence>
<evidence type="ECO:0000256" key="10">
    <source>
        <dbReference type="SAM" id="Coils"/>
    </source>
</evidence>
<dbReference type="InterPro" id="IPR005467">
    <property type="entry name" value="His_kinase_dom"/>
</dbReference>
<dbReference type="InterPro" id="IPR036890">
    <property type="entry name" value="HATPase_C_sf"/>
</dbReference>
<dbReference type="NCBIfam" id="TIGR00229">
    <property type="entry name" value="sensory_box"/>
    <property type="match status" value="2"/>
</dbReference>
<dbReference type="SMART" id="SM00065">
    <property type="entry name" value="GAF"/>
    <property type="match status" value="2"/>
</dbReference>
<evidence type="ECO:0000256" key="5">
    <source>
        <dbReference type="ARBA" id="ARBA00022741"/>
    </source>
</evidence>
<dbReference type="InterPro" id="IPR004358">
    <property type="entry name" value="Sig_transdc_His_kin-like_C"/>
</dbReference>
<dbReference type="PRINTS" id="PR00344">
    <property type="entry name" value="BCTRLSENSOR"/>
</dbReference>
<dbReference type="InterPro" id="IPR003661">
    <property type="entry name" value="HisK_dim/P_dom"/>
</dbReference>
<dbReference type="InterPro" id="IPR000700">
    <property type="entry name" value="PAS-assoc_C"/>
</dbReference>
<dbReference type="Gene3D" id="3.30.565.10">
    <property type="entry name" value="Histidine kinase-like ATPase, C-terminal domain"/>
    <property type="match status" value="1"/>
</dbReference>
<proteinExistence type="predicted"/>
<dbReference type="Gene3D" id="3.40.50.2300">
    <property type="match status" value="1"/>
</dbReference>
<dbReference type="Pfam" id="PF02518">
    <property type="entry name" value="HATPase_c"/>
    <property type="match status" value="1"/>
</dbReference>
<dbReference type="SUPFAM" id="SSF55781">
    <property type="entry name" value="GAF domain-like"/>
    <property type="match status" value="2"/>
</dbReference>
<evidence type="ECO:0000256" key="6">
    <source>
        <dbReference type="ARBA" id="ARBA00022777"/>
    </source>
</evidence>
<dbReference type="EMBL" id="BMFC01000003">
    <property type="protein sequence ID" value="GGC00279.1"/>
    <property type="molecule type" value="Genomic_DNA"/>
</dbReference>
<dbReference type="PROSITE" id="PS50112">
    <property type="entry name" value="PAS"/>
    <property type="match status" value="1"/>
</dbReference>
<dbReference type="InterPro" id="IPR000014">
    <property type="entry name" value="PAS"/>
</dbReference>
<evidence type="ECO:0000256" key="3">
    <source>
        <dbReference type="ARBA" id="ARBA00022553"/>
    </source>
</evidence>
<dbReference type="InterPro" id="IPR035965">
    <property type="entry name" value="PAS-like_dom_sf"/>
</dbReference>